<dbReference type="InterPro" id="IPR001958">
    <property type="entry name" value="Tet-R_TetA/multi-R_MdtG-like"/>
</dbReference>
<dbReference type="EMBL" id="JACFXU010000014">
    <property type="protein sequence ID" value="MBA6413496.1"/>
    <property type="molecule type" value="Genomic_DNA"/>
</dbReference>
<feature type="transmembrane region" description="Helical" evidence="6">
    <location>
        <begin position="244"/>
        <end position="262"/>
    </location>
</feature>
<reference evidence="8 9" key="1">
    <citation type="submission" date="2020-07" db="EMBL/GenBank/DDBJ databases">
        <title>Halieaceae bacterium, F7430, whole genome shotgun sequencing project.</title>
        <authorList>
            <person name="Jiang S."/>
            <person name="Liu Z.W."/>
            <person name="Du Z.J."/>
        </authorList>
    </citation>
    <scope>NUCLEOTIDE SEQUENCE [LARGE SCALE GENOMIC DNA]</scope>
    <source>
        <strain evidence="8 9">F7430</strain>
    </source>
</reference>
<dbReference type="PRINTS" id="PR01035">
    <property type="entry name" value="TCRTETA"/>
</dbReference>
<feature type="transmembrane region" description="Helical" evidence="6">
    <location>
        <begin position="124"/>
        <end position="146"/>
    </location>
</feature>
<evidence type="ECO:0000256" key="4">
    <source>
        <dbReference type="ARBA" id="ARBA00022989"/>
    </source>
</evidence>
<dbReference type="PANTHER" id="PTHR23504">
    <property type="entry name" value="MAJOR FACILITATOR SUPERFAMILY DOMAIN-CONTAINING PROTEIN 10"/>
    <property type="match status" value="1"/>
</dbReference>
<dbReference type="AlphaFoldDB" id="A0A7W2YJE7"/>
<dbReference type="Proteomes" id="UP000539350">
    <property type="component" value="Unassembled WGS sequence"/>
</dbReference>
<dbReference type="RefSeq" id="WP_182172817.1">
    <property type="nucleotide sequence ID" value="NZ_JACFXU010000014.1"/>
</dbReference>
<evidence type="ECO:0000256" key="6">
    <source>
        <dbReference type="SAM" id="Phobius"/>
    </source>
</evidence>
<evidence type="ECO:0000256" key="1">
    <source>
        <dbReference type="ARBA" id="ARBA00004141"/>
    </source>
</evidence>
<feature type="transmembrane region" description="Helical" evidence="6">
    <location>
        <begin position="66"/>
        <end position="85"/>
    </location>
</feature>
<dbReference type="Pfam" id="PF07690">
    <property type="entry name" value="MFS_1"/>
    <property type="match status" value="1"/>
</dbReference>
<evidence type="ECO:0000313" key="8">
    <source>
        <dbReference type="EMBL" id="MBA6413496.1"/>
    </source>
</evidence>
<evidence type="ECO:0000256" key="3">
    <source>
        <dbReference type="ARBA" id="ARBA00022692"/>
    </source>
</evidence>
<keyword evidence="5 6" id="KW-0472">Membrane</keyword>
<keyword evidence="9" id="KW-1185">Reference proteome</keyword>
<dbReference type="SUPFAM" id="SSF103473">
    <property type="entry name" value="MFS general substrate transporter"/>
    <property type="match status" value="1"/>
</dbReference>
<evidence type="ECO:0000256" key="2">
    <source>
        <dbReference type="ARBA" id="ARBA00022448"/>
    </source>
</evidence>
<evidence type="ECO:0000259" key="7">
    <source>
        <dbReference type="PROSITE" id="PS50850"/>
    </source>
</evidence>
<dbReference type="PANTHER" id="PTHR23504:SF15">
    <property type="entry name" value="MAJOR FACILITATOR SUPERFAMILY (MFS) PROFILE DOMAIN-CONTAINING PROTEIN"/>
    <property type="match status" value="1"/>
</dbReference>
<feature type="transmembrane region" description="Helical" evidence="6">
    <location>
        <begin position="91"/>
        <end position="112"/>
    </location>
</feature>
<dbReference type="InterPro" id="IPR011701">
    <property type="entry name" value="MFS"/>
</dbReference>
<dbReference type="InterPro" id="IPR020846">
    <property type="entry name" value="MFS_dom"/>
</dbReference>
<comment type="subcellular location">
    <subcellularLocation>
        <location evidence="1">Membrane</location>
        <topology evidence="1">Multi-pass membrane protein</topology>
    </subcellularLocation>
</comment>
<keyword evidence="3 6" id="KW-0812">Transmembrane</keyword>
<feature type="domain" description="Major facilitator superfamily (MFS) profile" evidence="7">
    <location>
        <begin position="1"/>
        <end position="384"/>
    </location>
</feature>
<name>A0A7W2YJE7_9GAMM</name>
<feature type="transmembrane region" description="Helical" evidence="6">
    <location>
        <begin position="209"/>
        <end position="232"/>
    </location>
</feature>
<feature type="transmembrane region" description="Helical" evidence="6">
    <location>
        <begin position="152"/>
        <end position="174"/>
    </location>
</feature>
<feature type="transmembrane region" description="Helical" evidence="6">
    <location>
        <begin position="274"/>
        <end position="292"/>
    </location>
</feature>
<sequence length="405" mass="43231">MPVLFGVVLLDLIGFGIVIPILPFLSPQLGASKIDIALIIVVYAVGSGLCGSFWGRLSDRIGRKRVIMICLAGAALSYVMLGLSTELWMVYVARAFAGVMAGNIGVATAMMADITRPENRARGMGIIGAAFGLGFMLGPFLGGVLAGDSGDFMLPCIVAGLMSLLAILAAALFLPESLSAEHRARNRAYYQSGKQSSTWRFLRDSGQRLLILQYTLHNSVSSSFMYLVPLWLGDVLGWTAKDVGLVFGVQGGIMVVLQAGVLGPVNRWLGEWRFLRIMLLIFWSGVLLAVFAGSKTTILTAVFIAMSGMTLCMPLLNSITSQRTEPKFRGRIMGASSAASSWGRVFGPLLAGANLALFGYAGAWLACLVVLSAYLFWAFWEGPKGGIFTATGTEPKASVTTTGER</sequence>
<dbReference type="PROSITE" id="PS50850">
    <property type="entry name" value="MFS"/>
    <property type="match status" value="1"/>
</dbReference>
<comment type="caution">
    <text evidence="8">The sequence shown here is derived from an EMBL/GenBank/DDBJ whole genome shotgun (WGS) entry which is preliminary data.</text>
</comment>
<organism evidence="8 9">
    <name type="scientific">Sediminihaliea albiluteola</name>
    <dbReference type="NCBI Taxonomy" id="2758564"/>
    <lineage>
        <taxon>Bacteria</taxon>
        <taxon>Pseudomonadati</taxon>
        <taxon>Pseudomonadota</taxon>
        <taxon>Gammaproteobacteria</taxon>
        <taxon>Cellvibrionales</taxon>
        <taxon>Halieaceae</taxon>
        <taxon>Sediminihaliea</taxon>
    </lineage>
</organism>
<keyword evidence="4 6" id="KW-1133">Transmembrane helix</keyword>
<dbReference type="GO" id="GO:0022857">
    <property type="term" value="F:transmembrane transporter activity"/>
    <property type="evidence" value="ECO:0007669"/>
    <property type="project" value="InterPro"/>
</dbReference>
<dbReference type="Gene3D" id="1.20.1250.20">
    <property type="entry name" value="MFS general substrate transporter like domains"/>
    <property type="match status" value="1"/>
</dbReference>
<dbReference type="InterPro" id="IPR036259">
    <property type="entry name" value="MFS_trans_sf"/>
</dbReference>
<feature type="transmembrane region" description="Helical" evidence="6">
    <location>
        <begin position="357"/>
        <end position="380"/>
    </location>
</feature>
<gene>
    <name evidence="8" type="ORF">H2508_10285</name>
</gene>
<keyword evidence="2" id="KW-0813">Transport</keyword>
<protein>
    <submittedName>
        <fullName evidence="8">MFS transporter</fullName>
    </submittedName>
</protein>
<accession>A0A7W2YJE7</accession>
<feature type="transmembrane region" description="Helical" evidence="6">
    <location>
        <begin position="7"/>
        <end position="24"/>
    </location>
</feature>
<evidence type="ECO:0000313" key="9">
    <source>
        <dbReference type="Proteomes" id="UP000539350"/>
    </source>
</evidence>
<feature type="transmembrane region" description="Helical" evidence="6">
    <location>
        <begin position="298"/>
        <end position="320"/>
    </location>
</feature>
<dbReference type="CDD" id="cd17330">
    <property type="entry name" value="MFS_SLC46_TetA_like"/>
    <property type="match status" value="1"/>
</dbReference>
<feature type="transmembrane region" description="Helical" evidence="6">
    <location>
        <begin position="36"/>
        <end position="54"/>
    </location>
</feature>
<dbReference type="GO" id="GO:0016020">
    <property type="term" value="C:membrane"/>
    <property type="evidence" value="ECO:0007669"/>
    <property type="project" value="UniProtKB-SubCell"/>
</dbReference>
<evidence type="ECO:0000256" key="5">
    <source>
        <dbReference type="ARBA" id="ARBA00023136"/>
    </source>
</evidence>
<proteinExistence type="predicted"/>